<feature type="region of interest" description="Disordered" evidence="1">
    <location>
        <begin position="1"/>
        <end position="38"/>
    </location>
</feature>
<feature type="region of interest" description="Disordered" evidence="1">
    <location>
        <begin position="58"/>
        <end position="93"/>
    </location>
</feature>
<reference evidence="2 3" key="1">
    <citation type="journal article" date="2021" name="Sci. Rep.">
        <title>Genome sequencing of the multicellular alga Astrephomene provides insights into convergent evolution of germ-soma differentiation.</title>
        <authorList>
            <person name="Yamashita S."/>
            <person name="Yamamoto K."/>
            <person name="Matsuzaki R."/>
            <person name="Suzuki S."/>
            <person name="Yamaguchi H."/>
            <person name="Hirooka S."/>
            <person name="Minakuchi Y."/>
            <person name="Miyagishima S."/>
            <person name="Kawachi M."/>
            <person name="Toyoda A."/>
            <person name="Nozaki H."/>
        </authorList>
    </citation>
    <scope>NUCLEOTIDE SEQUENCE [LARGE SCALE GENOMIC DNA]</scope>
    <source>
        <strain evidence="2 3">NIES-4017</strain>
    </source>
</reference>
<accession>A0AAD3E1X3</accession>
<dbReference type="Proteomes" id="UP001054857">
    <property type="component" value="Unassembled WGS sequence"/>
</dbReference>
<name>A0AAD3E1X3_9CHLO</name>
<feature type="region of interest" description="Disordered" evidence="1">
    <location>
        <begin position="115"/>
        <end position="135"/>
    </location>
</feature>
<keyword evidence="3" id="KW-1185">Reference proteome</keyword>
<feature type="compositionally biased region" description="Acidic residues" evidence="1">
    <location>
        <begin position="1"/>
        <end position="15"/>
    </location>
</feature>
<comment type="caution">
    <text evidence="2">The sequence shown here is derived from an EMBL/GenBank/DDBJ whole genome shotgun (WGS) entry which is preliminary data.</text>
</comment>
<proteinExistence type="predicted"/>
<dbReference type="EMBL" id="BMAR01000041">
    <property type="protein sequence ID" value="GFR50798.1"/>
    <property type="molecule type" value="Genomic_DNA"/>
</dbReference>
<evidence type="ECO:0000313" key="2">
    <source>
        <dbReference type="EMBL" id="GFR50798.1"/>
    </source>
</evidence>
<organism evidence="2 3">
    <name type="scientific">Astrephomene gubernaculifera</name>
    <dbReference type="NCBI Taxonomy" id="47775"/>
    <lineage>
        <taxon>Eukaryota</taxon>
        <taxon>Viridiplantae</taxon>
        <taxon>Chlorophyta</taxon>
        <taxon>core chlorophytes</taxon>
        <taxon>Chlorophyceae</taxon>
        <taxon>CS clade</taxon>
        <taxon>Chlamydomonadales</taxon>
        <taxon>Astrephomenaceae</taxon>
        <taxon>Astrephomene</taxon>
    </lineage>
</organism>
<evidence type="ECO:0000256" key="1">
    <source>
        <dbReference type="SAM" id="MobiDB-lite"/>
    </source>
</evidence>
<gene>
    <name evidence="2" type="ORF">Agub_g13063</name>
</gene>
<protein>
    <submittedName>
        <fullName evidence="2">Uncharacterized protein</fullName>
    </submittedName>
</protein>
<sequence>MMDDDDSREEFEEFNEVQLDGLALKERPRVPSFPNRSSQSIRVVKVASASVLPISSSHHAALQARAPRTPSLTSDTTPSASKTTVTTASPPSSVAVAWGSSAGLIVLPSSPIALPGASSSSASPPAAARRAATLS</sequence>
<feature type="non-terminal residue" evidence="2">
    <location>
        <position position="1"/>
    </location>
</feature>
<evidence type="ECO:0000313" key="3">
    <source>
        <dbReference type="Proteomes" id="UP001054857"/>
    </source>
</evidence>
<feature type="compositionally biased region" description="Low complexity" evidence="1">
    <location>
        <begin position="76"/>
        <end position="93"/>
    </location>
</feature>
<dbReference type="AlphaFoldDB" id="A0AAD3E1X3"/>